<proteinExistence type="predicted"/>
<name>A0A8H7SJ19_9FUNG</name>
<gene>
    <name evidence="2" type="ORF">INT48_002812</name>
</gene>
<comment type="caution">
    <text evidence="2">The sequence shown here is derived from an EMBL/GenBank/DDBJ whole genome shotgun (WGS) entry which is preliminary data.</text>
</comment>
<dbReference type="EMBL" id="JAEPRE010000207">
    <property type="protein sequence ID" value="KAG2230359.1"/>
    <property type="molecule type" value="Genomic_DNA"/>
</dbReference>
<keyword evidence="3" id="KW-1185">Reference proteome</keyword>
<accession>A0A8H7SJ19</accession>
<evidence type="ECO:0000313" key="2">
    <source>
        <dbReference type="EMBL" id="KAG2230359.1"/>
    </source>
</evidence>
<sequence length="73" mass="7679">MSSISGKTTPAAKATAPNSVTDNDGPAGNWTEMEKNLPDVPQEDIEMAEAAGPVVTNHKVGLKGHIWPPLDLE</sequence>
<organism evidence="2 3">
    <name type="scientific">Thamnidium elegans</name>
    <dbReference type="NCBI Taxonomy" id="101142"/>
    <lineage>
        <taxon>Eukaryota</taxon>
        <taxon>Fungi</taxon>
        <taxon>Fungi incertae sedis</taxon>
        <taxon>Mucoromycota</taxon>
        <taxon>Mucoromycotina</taxon>
        <taxon>Mucoromycetes</taxon>
        <taxon>Mucorales</taxon>
        <taxon>Mucorineae</taxon>
        <taxon>Mucoraceae</taxon>
        <taxon>Thamnidium</taxon>
    </lineage>
</organism>
<feature type="compositionally biased region" description="Low complexity" evidence="1">
    <location>
        <begin position="7"/>
        <end position="17"/>
    </location>
</feature>
<feature type="region of interest" description="Disordered" evidence="1">
    <location>
        <begin position="1"/>
        <end position="34"/>
    </location>
</feature>
<dbReference type="AlphaFoldDB" id="A0A8H7SJ19"/>
<protein>
    <submittedName>
        <fullName evidence="2">Uncharacterized protein</fullName>
    </submittedName>
</protein>
<dbReference type="Proteomes" id="UP000613177">
    <property type="component" value="Unassembled WGS sequence"/>
</dbReference>
<evidence type="ECO:0000256" key="1">
    <source>
        <dbReference type="SAM" id="MobiDB-lite"/>
    </source>
</evidence>
<reference evidence="2" key="1">
    <citation type="submission" date="2021-01" db="EMBL/GenBank/DDBJ databases">
        <title>Metabolic potential, ecology and presence of endohyphal bacteria is reflected in genomic diversity of Mucoromycotina.</title>
        <authorList>
            <person name="Muszewska A."/>
            <person name="Okrasinska A."/>
            <person name="Steczkiewicz K."/>
            <person name="Drgas O."/>
            <person name="Orlowska M."/>
            <person name="Perlinska-Lenart U."/>
            <person name="Aleksandrzak-Piekarczyk T."/>
            <person name="Szatraj K."/>
            <person name="Zielenkiewicz U."/>
            <person name="Pilsyk S."/>
            <person name="Malc E."/>
            <person name="Mieczkowski P."/>
            <person name="Kruszewska J.S."/>
            <person name="Biernat P."/>
            <person name="Pawlowska J."/>
        </authorList>
    </citation>
    <scope>NUCLEOTIDE SEQUENCE</scope>
    <source>
        <strain evidence="2">WA0000018081</strain>
    </source>
</reference>
<evidence type="ECO:0000313" key="3">
    <source>
        <dbReference type="Proteomes" id="UP000613177"/>
    </source>
</evidence>